<dbReference type="SMART" id="SM00240">
    <property type="entry name" value="FHA"/>
    <property type="match status" value="1"/>
</dbReference>
<dbReference type="EMBL" id="CAFBLN010000031">
    <property type="protein sequence ID" value="CAB4871860.1"/>
    <property type="molecule type" value="Genomic_DNA"/>
</dbReference>
<gene>
    <name evidence="3" type="ORF">UFOPK3381_00853</name>
</gene>
<protein>
    <submittedName>
        <fullName evidence="3">Unannotated protein</fullName>
    </submittedName>
</protein>
<sequence>MLIASSAYATIVRPLQSLVLLGVILFFIRVLSIATQEMRPPKEESGRRQRRRPLSLAFMEPEAQAGECIEVANPVVLGRGAPSDIVLDDTFLSTQHARFSTDGGDLFIEDLGSRNGSYINAEPVIHRTQLLKGDVIQIGNVILEVVR</sequence>
<keyword evidence="1" id="KW-1133">Transmembrane helix</keyword>
<dbReference type="InterPro" id="IPR008984">
    <property type="entry name" value="SMAD_FHA_dom_sf"/>
</dbReference>
<dbReference type="SUPFAM" id="SSF49879">
    <property type="entry name" value="SMAD/FHA domain"/>
    <property type="match status" value="1"/>
</dbReference>
<dbReference type="InterPro" id="IPR050923">
    <property type="entry name" value="Cell_Proc_Reg/RNA_Proc"/>
</dbReference>
<name>A0A6J7DRH1_9ZZZZ</name>
<reference evidence="3" key="1">
    <citation type="submission" date="2020-05" db="EMBL/GenBank/DDBJ databases">
        <authorList>
            <person name="Chiriac C."/>
            <person name="Salcher M."/>
            <person name="Ghai R."/>
            <person name="Kavagutti S V."/>
        </authorList>
    </citation>
    <scope>NUCLEOTIDE SEQUENCE</scope>
</reference>
<organism evidence="3">
    <name type="scientific">freshwater metagenome</name>
    <dbReference type="NCBI Taxonomy" id="449393"/>
    <lineage>
        <taxon>unclassified sequences</taxon>
        <taxon>metagenomes</taxon>
        <taxon>ecological metagenomes</taxon>
    </lineage>
</organism>
<dbReference type="AlphaFoldDB" id="A0A6J7DRH1"/>
<dbReference type="Gene3D" id="2.60.200.20">
    <property type="match status" value="1"/>
</dbReference>
<dbReference type="PANTHER" id="PTHR23308">
    <property type="entry name" value="NUCLEAR INHIBITOR OF PROTEIN PHOSPHATASE-1"/>
    <property type="match status" value="1"/>
</dbReference>
<keyword evidence="1" id="KW-0812">Transmembrane</keyword>
<dbReference type="Pfam" id="PF00498">
    <property type="entry name" value="FHA"/>
    <property type="match status" value="1"/>
</dbReference>
<evidence type="ECO:0000256" key="1">
    <source>
        <dbReference type="SAM" id="Phobius"/>
    </source>
</evidence>
<evidence type="ECO:0000313" key="3">
    <source>
        <dbReference type="EMBL" id="CAB4871860.1"/>
    </source>
</evidence>
<feature type="transmembrane region" description="Helical" evidence="1">
    <location>
        <begin position="15"/>
        <end position="34"/>
    </location>
</feature>
<accession>A0A6J7DRH1</accession>
<evidence type="ECO:0000259" key="2">
    <source>
        <dbReference type="PROSITE" id="PS50006"/>
    </source>
</evidence>
<feature type="domain" description="FHA" evidence="2">
    <location>
        <begin position="75"/>
        <end position="124"/>
    </location>
</feature>
<dbReference type="PROSITE" id="PS50006">
    <property type="entry name" value="FHA_DOMAIN"/>
    <property type="match status" value="1"/>
</dbReference>
<dbReference type="CDD" id="cd00060">
    <property type="entry name" value="FHA"/>
    <property type="match status" value="1"/>
</dbReference>
<keyword evidence="1" id="KW-0472">Membrane</keyword>
<proteinExistence type="predicted"/>
<dbReference type="InterPro" id="IPR000253">
    <property type="entry name" value="FHA_dom"/>
</dbReference>